<proteinExistence type="inferred from homology"/>
<evidence type="ECO:0000313" key="3">
    <source>
        <dbReference type="EMBL" id="CAD5314642.1"/>
    </source>
</evidence>
<dbReference type="PANTHER" id="PTHR10353:SF179">
    <property type="entry name" value="BETA-D-GLUCOPYRANOSYL ABSCISATE BETA-GLUCOSIDASE"/>
    <property type="match status" value="1"/>
</dbReference>
<gene>
    <name evidence="3" type="ORF">AT9943_LOCUS3066</name>
</gene>
<dbReference type="AlphaFoldDB" id="A0A7G2DVM3"/>
<dbReference type="InterPro" id="IPR001360">
    <property type="entry name" value="Glyco_hydro_1"/>
</dbReference>
<dbReference type="GO" id="GO:0005975">
    <property type="term" value="P:carbohydrate metabolic process"/>
    <property type="evidence" value="ECO:0007669"/>
    <property type="project" value="InterPro"/>
</dbReference>
<reference evidence="3 4" key="1">
    <citation type="submission" date="2020-09" db="EMBL/GenBank/DDBJ databases">
        <authorList>
            <person name="Ashkenazy H."/>
        </authorList>
    </citation>
    <scope>NUCLEOTIDE SEQUENCE [LARGE SCALE GENOMIC DNA]</scope>
    <source>
        <strain evidence="4">cv. Cdm-0</strain>
    </source>
</reference>
<sequence length="81" mass="9829">MDTASLEYARRHLQGQSERYGITLLWSLMDNFEWQDGYKARFGLYYIDFQNNLTRHQKVSGKWYSEFLKPQFPTSKLREEL</sequence>
<dbReference type="Pfam" id="PF00232">
    <property type="entry name" value="Glyco_hydro_1"/>
    <property type="match status" value="1"/>
</dbReference>
<accession>A0A7G2DVM3</accession>
<protein>
    <submittedName>
        <fullName evidence="3">(thale cress) hypothetical protein</fullName>
    </submittedName>
</protein>
<dbReference type="InterPro" id="IPR017853">
    <property type="entry name" value="GH"/>
</dbReference>
<evidence type="ECO:0000313" key="4">
    <source>
        <dbReference type="Proteomes" id="UP000516314"/>
    </source>
</evidence>
<dbReference type="SUPFAM" id="SSF51445">
    <property type="entry name" value="(Trans)glycosidases"/>
    <property type="match status" value="1"/>
</dbReference>
<dbReference type="PANTHER" id="PTHR10353">
    <property type="entry name" value="GLYCOSYL HYDROLASE"/>
    <property type="match status" value="1"/>
</dbReference>
<name>A0A7G2DVM3_ARATH</name>
<organism evidence="3 4">
    <name type="scientific">Arabidopsis thaliana</name>
    <name type="common">Mouse-ear cress</name>
    <dbReference type="NCBI Taxonomy" id="3702"/>
    <lineage>
        <taxon>Eukaryota</taxon>
        <taxon>Viridiplantae</taxon>
        <taxon>Streptophyta</taxon>
        <taxon>Embryophyta</taxon>
        <taxon>Tracheophyta</taxon>
        <taxon>Spermatophyta</taxon>
        <taxon>Magnoliopsida</taxon>
        <taxon>eudicotyledons</taxon>
        <taxon>Gunneridae</taxon>
        <taxon>Pentapetalae</taxon>
        <taxon>rosids</taxon>
        <taxon>malvids</taxon>
        <taxon>Brassicales</taxon>
        <taxon>Brassicaceae</taxon>
        <taxon>Camelineae</taxon>
        <taxon>Arabidopsis</taxon>
    </lineage>
</organism>
<dbReference type="Proteomes" id="UP000516314">
    <property type="component" value="Chromosome 1"/>
</dbReference>
<dbReference type="EMBL" id="LR881466">
    <property type="protein sequence ID" value="CAD5314642.1"/>
    <property type="molecule type" value="Genomic_DNA"/>
</dbReference>
<evidence type="ECO:0000256" key="1">
    <source>
        <dbReference type="ARBA" id="ARBA00010838"/>
    </source>
</evidence>
<dbReference type="GO" id="GO:0004553">
    <property type="term" value="F:hydrolase activity, hydrolyzing O-glycosyl compounds"/>
    <property type="evidence" value="ECO:0007669"/>
    <property type="project" value="InterPro"/>
</dbReference>
<evidence type="ECO:0000256" key="2">
    <source>
        <dbReference type="RuleBase" id="RU003690"/>
    </source>
</evidence>
<comment type="similarity">
    <text evidence="1 2">Belongs to the glycosyl hydrolase 1 family.</text>
</comment>
<dbReference type="Gene3D" id="3.20.20.80">
    <property type="entry name" value="Glycosidases"/>
    <property type="match status" value="1"/>
</dbReference>